<organism evidence="4 5">
    <name type="scientific">Linum trigynum</name>
    <dbReference type="NCBI Taxonomy" id="586398"/>
    <lineage>
        <taxon>Eukaryota</taxon>
        <taxon>Viridiplantae</taxon>
        <taxon>Streptophyta</taxon>
        <taxon>Embryophyta</taxon>
        <taxon>Tracheophyta</taxon>
        <taxon>Spermatophyta</taxon>
        <taxon>Magnoliopsida</taxon>
        <taxon>eudicotyledons</taxon>
        <taxon>Gunneridae</taxon>
        <taxon>Pentapetalae</taxon>
        <taxon>rosids</taxon>
        <taxon>fabids</taxon>
        <taxon>Malpighiales</taxon>
        <taxon>Linaceae</taxon>
        <taxon>Linum</taxon>
    </lineage>
</organism>
<dbReference type="Pfam" id="PF13966">
    <property type="entry name" value="zf-RVT"/>
    <property type="match status" value="1"/>
</dbReference>
<dbReference type="InterPro" id="IPR012337">
    <property type="entry name" value="RNaseH-like_sf"/>
</dbReference>
<evidence type="ECO:0000313" key="4">
    <source>
        <dbReference type="EMBL" id="CAL1395815.1"/>
    </source>
</evidence>
<sequence length="454" mass="51599">MSAKKGSRSSWIWASLWEAKKVLNLGAIKVIGSGEETWVNKDLWIPKLKNFIIRSGPQQQMKVKDWINPENRSWDSNTIQGHVSQEELDAILRIPIREEGADDFWAWSLAKEGKFTVKTAYHAFHKENTNLQPMGSADKWKWMWALNLPPKLKFFIWRCAKNGLATKARLFHRRCAPNPSCQVYSNPYESLLHCLFYCPHASEAWRSIFPSLPLPPQDATFLDWIWDIKDAISHEALIHIVFLCWNIWKARNECTFKNKTPWPPNVCLHAFRERNEWSSCPRPPSSNDASTTQLRGAHTSTNPPPSNHPLMIHCDGSFISDSQPAAYGVVVSNHHGQVSDGRAETLLCSTPIEAEAKALLEGIKLAQEYGSECTVFSDCQDLVKALEKDHSGWPWRCAAWIGSMVNILRINPFSKVNQVPRALNVKADWVARSKARSTLPVDWIGILDLISDLL</sequence>
<feature type="compositionally biased region" description="Polar residues" evidence="1">
    <location>
        <begin position="285"/>
        <end position="301"/>
    </location>
</feature>
<dbReference type="PANTHER" id="PTHR47074:SF11">
    <property type="entry name" value="REVERSE TRANSCRIPTASE-LIKE PROTEIN"/>
    <property type="match status" value="1"/>
</dbReference>
<feature type="domain" description="RNase H type-1" evidence="2">
    <location>
        <begin position="314"/>
        <end position="432"/>
    </location>
</feature>
<dbReference type="AlphaFoldDB" id="A0AAV2FDT9"/>
<keyword evidence="5" id="KW-1185">Reference proteome</keyword>
<evidence type="ECO:0000256" key="1">
    <source>
        <dbReference type="SAM" id="MobiDB-lite"/>
    </source>
</evidence>
<evidence type="ECO:0000259" key="3">
    <source>
        <dbReference type="Pfam" id="PF13966"/>
    </source>
</evidence>
<dbReference type="EMBL" id="OZ034819">
    <property type="protein sequence ID" value="CAL1395815.1"/>
    <property type="molecule type" value="Genomic_DNA"/>
</dbReference>
<dbReference type="GO" id="GO:0004523">
    <property type="term" value="F:RNA-DNA hybrid ribonuclease activity"/>
    <property type="evidence" value="ECO:0007669"/>
    <property type="project" value="InterPro"/>
</dbReference>
<dbReference type="Proteomes" id="UP001497516">
    <property type="component" value="Chromosome 6"/>
</dbReference>
<dbReference type="SUPFAM" id="SSF53098">
    <property type="entry name" value="Ribonuclease H-like"/>
    <property type="match status" value="1"/>
</dbReference>
<dbReference type="PANTHER" id="PTHR47074">
    <property type="entry name" value="BNAC02G40300D PROTEIN"/>
    <property type="match status" value="1"/>
</dbReference>
<reference evidence="4 5" key="1">
    <citation type="submission" date="2024-04" db="EMBL/GenBank/DDBJ databases">
        <authorList>
            <person name="Fracassetti M."/>
        </authorList>
    </citation>
    <scope>NUCLEOTIDE SEQUENCE [LARGE SCALE GENOMIC DNA]</scope>
</reference>
<protein>
    <submittedName>
        <fullName evidence="4">Uncharacterized protein</fullName>
    </submittedName>
</protein>
<accession>A0AAV2FDT9</accession>
<dbReference type="Gene3D" id="3.30.420.10">
    <property type="entry name" value="Ribonuclease H-like superfamily/Ribonuclease H"/>
    <property type="match status" value="1"/>
</dbReference>
<name>A0AAV2FDT9_9ROSI</name>
<proteinExistence type="predicted"/>
<gene>
    <name evidence="4" type="ORF">LTRI10_LOCUS36219</name>
</gene>
<dbReference type="Pfam" id="PF13456">
    <property type="entry name" value="RVT_3"/>
    <property type="match status" value="1"/>
</dbReference>
<dbReference type="GO" id="GO:0003676">
    <property type="term" value="F:nucleic acid binding"/>
    <property type="evidence" value="ECO:0007669"/>
    <property type="project" value="InterPro"/>
</dbReference>
<evidence type="ECO:0000313" key="5">
    <source>
        <dbReference type="Proteomes" id="UP001497516"/>
    </source>
</evidence>
<dbReference type="InterPro" id="IPR036397">
    <property type="entry name" value="RNaseH_sf"/>
</dbReference>
<dbReference type="InterPro" id="IPR044730">
    <property type="entry name" value="RNase_H-like_dom_plant"/>
</dbReference>
<feature type="region of interest" description="Disordered" evidence="1">
    <location>
        <begin position="278"/>
        <end position="307"/>
    </location>
</feature>
<dbReference type="InterPro" id="IPR052929">
    <property type="entry name" value="RNase_H-like_EbsB-rel"/>
</dbReference>
<dbReference type="InterPro" id="IPR002156">
    <property type="entry name" value="RNaseH_domain"/>
</dbReference>
<feature type="domain" description="Reverse transcriptase zinc-binding" evidence="3">
    <location>
        <begin position="115"/>
        <end position="205"/>
    </location>
</feature>
<dbReference type="InterPro" id="IPR026960">
    <property type="entry name" value="RVT-Znf"/>
</dbReference>
<dbReference type="CDD" id="cd06222">
    <property type="entry name" value="RNase_H_like"/>
    <property type="match status" value="1"/>
</dbReference>
<evidence type="ECO:0000259" key="2">
    <source>
        <dbReference type="Pfam" id="PF13456"/>
    </source>
</evidence>